<reference evidence="1 2" key="1">
    <citation type="submission" date="2018-01" db="EMBL/GenBank/DDBJ databases">
        <title>Whole genome sequencing of Histamine producing bacteria.</title>
        <authorList>
            <person name="Butler K."/>
        </authorList>
    </citation>
    <scope>NUCLEOTIDE SEQUENCE [LARGE SCALE GENOMIC DNA]</scope>
    <source>
        <strain evidence="1 2">A6-1</strain>
    </source>
</reference>
<name>A0ABX5GYJ6_PHOAN</name>
<dbReference type="EMBL" id="PYOU01000032">
    <property type="protein sequence ID" value="PSX01665.1"/>
    <property type="molecule type" value="Genomic_DNA"/>
</dbReference>
<sequence length="139" mass="16361">MQEKTKLMIHSMYKLKINPKDIAHHTNTDLTDVLKVLKLSDRYFTDEKALKRRLNRGSFIITDEGVCKKCPRCNEFYPIDSEFWPKNSKASDQCSFICKACDQERKDSFKKKQQHTKSVNKKLENSLKILNSIFRIDLT</sequence>
<dbReference type="Proteomes" id="UP000240989">
    <property type="component" value="Unassembled WGS sequence"/>
</dbReference>
<organism evidence="1 2">
    <name type="scientific">Photobacterium angustum</name>
    <dbReference type="NCBI Taxonomy" id="661"/>
    <lineage>
        <taxon>Bacteria</taxon>
        <taxon>Pseudomonadati</taxon>
        <taxon>Pseudomonadota</taxon>
        <taxon>Gammaproteobacteria</taxon>
        <taxon>Vibrionales</taxon>
        <taxon>Vibrionaceae</taxon>
        <taxon>Photobacterium</taxon>
    </lineage>
</organism>
<keyword evidence="2" id="KW-1185">Reference proteome</keyword>
<comment type="caution">
    <text evidence="1">The sequence shown here is derived from an EMBL/GenBank/DDBJ whole genome shotgun (WGS) entry which is preliminary data.</text>
</comment>
<dbReference type="RefSeq" id="WP_052957746.1">
    <property type="nucleotide sequence ID" value="NZ_JZSW01000007.1"/>
</dbReference>
<gene>
    <name evidence="1" type="ORF">C0W27_22005</name>
</gene>
<proteinExistence type="predicted"/>
<evidence type="ECO:0008006" key="3">
    <source>
        <dbReference type="Google" id="ProtNLM"/>
    </source>
</evidence>
<protein>
    <recommendedName>
        <fullName evidence="3">MarR family transcriptional regulator</fullName>
    </recommendedName>
</protein>
<evidence type="ECO:0000313" key="2">
    <source>
        <dbReference type="Proteomes" id="UP000240989"/>
    </source>
</evidence>
<accession>A0ABX5GYJ6</accession>
<evidence type="ECO:0000313" key="1">
    <source>
        <dbReference type="EMBL" id="PSX01665.1"/>
    </source>
</evidence>